<evidence type="ECO:0000313" key="3">
    <source>
        <dbReference type="Proteomes" id="UP001596548"/>
    </source>
</evidence>
<protein>
    <submittedName>
        <fullName evidence="2">PQQ-binding-like beta-propeller repeat protein</fullName>
    </submittedName>
</protein>
<dbReference type="Proteomes" id="UP001596548">
    <property type="component" value="Unassembled WGS sequence"/>
</dbReference>
<dbReference type="RefSeq" id="WP_378964925.1">
    <property type="nucleotide sequence ID" value="NZ_JBHTBJ010000002.1"/>
</dbReference>
<dbReference type="Gene3D" id="2.130.10.10">
    <property type="entry name" value="YVTN repeat-like/Quinoprotein amine dehydrogenase"/>
    <property type="match status" value="1"/>
</dbReference>
<dbReference type="InterPro" id="IPR002372">
    <property type="entry name" value="PQQ_rpt_dom"/>
</dbReference>
<evidence type="ECO:0000313" key="2">
    <source>
        <dbReference type="EMBL" id="MFC7273406.1"/>
    </source>
</evidence>
<keyword evidence="3" id="KW-1185">Reference proteome</keyword>
<proteinExistence type="predicted"/>
<dbReference type="InterPro" id="IPR015943">
    <property type="entry name" value="WD40/YVTN_repeat-like_dom_sf"/>
</dbReference>
<organism evidence="2 3">
    <name type="scientific">Paractinoplanes rhizophilus</name>
    <dbReference type="NCBI Taxonomy" id="1416877"/>
    <lineage>
        <taxon>Bacteria</taxon>
        <taxon>Bacillati</taxon>
        <taxon>Actinomycetota</taxon>
        <taxon>Actinomycetes</taxon>
        <taxon>Micromonosporales</taxon>
        <taxon>Micromonosporaceae</taxon>
        <taxon>Paractinoplanes</taxon>
    </lineage>
</organism>
<dbReference type="EMBL" id="JBHTBJ010000002">
    <property type="protein sequence ID" value="MFC7273406.1"/>
    <property type="molecule type" value="Genomic_DNA"/>
</dbReference>
<reference evidence="3" key="1">
    <citation type="journal article" date="2019" name="Int. J. Syst. Evol. Microbiol.">
        <title>The Global Catalogue of Microorganisms (GCM) 10K type strain sequencing project: providing services to taxonomists for standard genome sequencing and annotation.</title>
        <authorList>
            <consortium name="The Broad Institute Genomics Platform"/>
            <consortium name="The Broad Institute Genome Sequencing Center for Infectious Disease"/>
            <person name="Wu L."/>
            <person name="Ma J."/>
        </authorList>
    </citation>
    <scope>NUCLEOTIDE SEQUENCE [LARGE SCALE GENOMIC DNA]</scope>
    <source>
        <strain evidence="3">XZYJT-10</strain>
    </source>
</reference>
<name>A0ABW2HLF5_9ACTN</name>
<comment type="caution">
    <text evidence="2">The sequence shown here is derived from an EMBL/GenBank/DDBJ whole genome shotgun (WGS) entry which is preliminary data.</text>
</comment>
<dbReference type="Pfam" id="PF13360">
    <property type="entry name" value="PQQ_2"/>
    <property type="match status" value="1"/>
</dbReference>
<feature type="domain" description="Pyrrolo-quinoline quinone repeat" evidence="1">
    <location>
        <begin position="71"/>
        <end position="289"/>
    </location>
</feature>
<sequence>MLIDLDAEPPSSRPRLGVLKFVPVVLFLLVVGGAAPSERARIGTAADTGTRAVTAHLLTAEALYTVDATGVQAVPLTAGGPRWRTALAVQRPGLRFEGDGSTLAVWRGAQGGVTFLDARTGRERWRTSNFSVARVFGDRVVLWQLDDGLLRMADLADGRVRWERAATVLALEVDPAHRYVLAVDRQGRGTVYSAADGTPVSAGRDLGVDPYAWGIGNALDQSSAEIVGDALYLHSQTFVAAYAMPELTPRWRARILAPQYLGPCGPLICVTGERGASALDPADGQVRWTSPRWRSIGADGLALGMDSRVARIDPATGAVRSELGRGVPAGELLLRFDGDRTVVTRLADAGSLGVLPVGAPGDCTTAGAWLACLTGAPRVTVWEIR</sequence>
<dbReference type="SUPFAM" id="SSF50998">
    <property type="entry name" value="Quinoprotein alcohol dehydrogenase-like"/>
    <property type="match status" value="1"/>
</dbReference>
<gene>
    <name evidence="2" type="ORF">ACFQS1_05385</name>
</gene>
<dbReference type="InterPro" id="IPR011047">
    <property type="entry name" value="Quinoprotein_ADH-like_sf"/>
</dbReference>
<evidence type="ECO:0000259" key="1">
    <source>
        <dbReference type="Pfam" id="PF13360"/>
    </source>
</evidence>
<accession>A0ABW2HLF5</accession>